<accession>B2J5D7</accession>
<gene>
    <name evidence="2" type="ordered locus">Npun_R3911</name>
</gene>
<dbReference type="EnsemblBacteria" id="ACC82294">
    <property type="protein sequence ID" value="ACC82294"/>
    <property type="gene ID" value="Npun_R3911"/>
</dbReference>
<feature type="compositionally biased region" description="Low complexity" evidence="1">
    <location>
        <begin position="52"/>
        <end position="63"/>
    </location>
</feature>
<dbReference type="EMBL" id="CP001037">
    <property type="protein sequence ID" value="ACC82294.1"/>
    <property type="molecule type" value="Genomic_DNA"/>
</dbReference>
<dbReference type="STRING" id="63737.Npun_R3911"/>
<dbReference type="KEGG" id="npu:Npun_R3911"/>
<evidence type="ECO:0000256" key="1">
    <source>
        <dbReference type="SAM" id="MobiDB-lite"/>
    </source>
</evidence>
<protein>
    <submittedName>
        <fullName evidence="2">Uncharacterized protein</fullName>
    </submittedName>
</protein>
<reference evidence="3" key="1">
    <citation type="submission" date="2008-04" db="EMBL/GenBank/DDBJ databases">
        <title>Complete sequence of chromosome of Nostoc punctiforme ATCC 29133.</title>
        <authorList>
            <consortium name="US DOE Joint Genome Institute"/>
            <person name="Copeland A."/>
            <person name="Lucas S."/>
            <person name="Lapidus A."/>
            <person name="Glavina del Rio T."/>
            <person name="Dalin E."/>
            <person name="Tice H."/>
            <person name="Pitluck S."/>
            <person name="Chain P."/>
            <person name="Malfatti S."/>
            <person name="Shin M."/>
            <person name="Vergez L."/>
            <person name="Schmutz J."/>
            <person name="Larimer F."/>
            <person name="Land M."/>
            <person name="Hauser L."/>
            <person name="Kyrpides N."/>
            <person name="Kim E."/>
            <person name="Meeks J.C."/>
            <person name="Elhai J."/>
            <person name="Campbell E.L."/>
            <person name="Thiel T."/>
            <person name="Longmire J."/>
            <person name="Potts M."/>
            <person name="Atlas R."/>
        </authorList>
    </citation>
    <scope>NUCLEOTIDE SEQUENCE [LARGE SCALE GENOMIC DNA]</scope>
    <source>
        <strain evidence="3">ATCC 29133 / PCC 73102</strain>
    </source>
</reference>
<proteinExistence type="predicted"/>
<feature type="region of interest" description="Disordered" evidence="1">
    <location>
        <begin position="43"/>
        <end position="68"/>
    </location>
</feature>
<dbReference type="HOGENOM" id="CLU_099414_0_0_3"/>
<dbReference type="eggNOG" id="ENOG502ZNY9">
    <property type="taxonomic scope" value="Bacteria"/>
</dbReference>
<evidence type="ECO:0000313" key="3">
    <source>
        <dbReference type="Proteomes" id="UP000001191"/>
    </source>
</evidence>
<keyword evidence="3" id="KW-1185">Reference proteome</keyword>
<dbReference type="Proteomes" id="UP000001191">
    <property type="component" value="Chromosome"/>
</dbReference>
<name>B2J5D7_NOSP7</name>
<sequence length="214" mass="23467">MTFYIVVALIDPMNTAAAVTLMHRTLLSVIAVLSLLSPVNAQVSQSPGTTSQPQPIDPNDPNNLRPITQSNSLLSIEGGDRLVKDAEQAVSAQNYTLAAKKLQEARQVYNQLSNFYQELNSSFSGIDNRVSDSQRQKALLTAQKRDEATFQLALVHRAQNQPELAVPLLVQIIKSQNPTRDLGKKAYKQLFELGFVDSPYPREGGTSSSSSPKK</sequence>
<evidence type="ECO:0000313" key="2">
    <source>
        <dbReference type="EMBL" id="ACC82294.1"/>
    </source>
</evidence>
<dbReference type="AlphaFoldDB" id="B2J5D7"/>
<reference evidence="2 3" key="2">
    <citation type="journal article" date="2013" name="Plant Physiol.">
        <title>A Nostoc punctiforme Sugar Transporter Necessary to Establish a Cyanobacterium-Plant Symbiosis.</title>
        <authorList>
            <person name="Ekman M."/>
            <person name="Picossi S."/>
            <person name="Campbell E.L."/>
            <person name="Meeks J.C."/>
            <person name="Flores E."/>
        </authorList>
    </citation>
    <scope>NUCLEOTIDE SEQUENCE [LARGE SCALE GENOMIC DNA]</scope>
    <source>
        <strain evidence="3">ATCC 29133 / PCC 73102</strain>
    </source>
</reference>
<dbReference type="PhylomeDB" id="B2J5D7"/>
<organism evidence="2 3">
    <name type="scientific">Nostoc punctiforme (strain ATCC 29133 / PCC 73102)</name>
    <dbReference type="NCBI Taxonomy" id="63737"/>
    <lineage>
        <taxon>Bacteria</taxon>
        <taxon>Bacillati</taxon>
        <taxon>Cyanobacteriota</taxon>
        <taxon>Cyanophyceae</taxon>
        <taxon>Nostocales</taxon>
        <taxon>Nostocaceae</taxon>
        <taxon>Nostoc</taxon>
    </lineage>
</organism>